<feature type="region of interest" description="Disordered" evidence="1">
    <location>
        <begin position="408"/>
        <end position="478"/>
    </location>
</feature>
<accession>A0A0L0S040</accession>
<dbReference type="EMBL" id="GG745329">
    <property type="protein sequence ID" value="KNE55731.1"/>
    <property type="molecule type" value="Genomic_DNA"/>
</dbReference>
<evidence type="ECO:0000313" key="2">
    <source>
        <dbReference type="EMBL" id="KNE55731.1"/>
    </source>
</evidence>
<feature type="compositionally biased region" description="Basic residues" evidence="1">
    <location>
        <begin position="430"/>
        <end position="477"/>
    </location>
</feature>
<protein>
    <submittedName>
        <fullName evidence="2">Uncharacterized protein</fullName>
    </submittedName>
</protein>
<evidence type="ECO:0000313" key="3">
    <source>
        <dbReference type="Proteomes" id="UP000054350"/>
    </source>
</evidence>
<dbReference type="OrthoDB" id="5588756at2759"/>
<gene>
    <name evidence="2" type="ORF">AMAG_01608</name>
</gene>
<proteinExistence type="predicted"/>
<reference evidence="2 3" key="1">
    <citation type="submission" date="2009-11" db="EMBL/GenBank/DDBJ databases">
        <title>Annotation of Allomyces macrogynus ATCC 38327.</title>
        <authorList>
            <consortium name="The Broad Institute Genome Sequencing Platform"/>
            <person name="Russ C."/>
            <person name="Cuomo C."/>
            <person name="Burger G."/>
            <person name="Gray M.W."/>
            <person name="Holland P.W.H."/>
            <person name="King N."/>
            <person name="Lang F.B.F."/>
            <person name="Roger A.J."/>
            <person name="Ruiz-Trillo I."/>
            <person name="Young S.K."/>
            <person name="Zeng Q."/>
            <person name="Gargeya S."/>
            <person name="Fitzgerald M."/>
            <person name="Haas B."/>
            <person name="Abouelleil A."/>
            <person name="Alvarado L."/>
            <person name="Arachchi H.M."/>
            <person name="Berlin A."/>
            <person name="Chapman S.B."/>
            <person name="Gearin G."/>
            <person name="Goldberg J."/>
            <person name="Griggs A."/>
            <person name="Gujja S."/>
            <person name="Hansen M."/>
            <person name="Heiman D."/>
            <person name="Howarth C."/>
            <person name="Larimer J."/>
            <person name="Lui A."/>
            <person name="MacDonald P.J.P."/>
            <person name="McCowen C."/>
            <person name="Montmayeur A."/>
            <person name="Murphy C."/>
            <person name="Neiman D."/>
            <person name="Pearson M."/>
            <person name="Priest M."/>
            <person name="Roberts A."/>
            <person name="Saif S."/>
            <person name="Shea T."/>
            <person name="Sisk P."/>
            <person name="Stolte C."/>
            <person name="Sykes S."/>
            <person name="Wortman J."/>
            <person name="Nusbaum C."/>
            <person name="Birren B."/>
        </authorList>
    </citation>
    <scope>NUCLEOTIDE SEQUENCE [LARGE SCALE GENOMIC DNA]</scope>
    <source>
        <strain evidence="2 3">ATCC 38327</strain>
    </source>
</reference>
<sequence length="805" mass="86502">MIPILPVDGVPPDSLVPPTAHLDGSPRARPTRVAATPPRLVLASSPSDDDADDDEEPLLPAAAVSVPAARPTSSESKASLLGTTDKYAIPTAVVAIHDDPTRVPSPGSILAASASLHRQRLALQPGKPRRSACAWCCHGVAAPLTLALLLTAVLALVMYVPPTQLAALASAPRRVVIDHLHLHEWSNASGGYPAAPLADVMARMMVETEPEPKVADPTAWTVAGKKEPPASWRRLARWMNGHVVVEEGEYAVELLNPDPTPVPDPAWPDPNVVHYGWARLAHFGGGGHDDGAVEHDKVPRPVAQLGVPVSIAAPDDAHSKHSIDRLVLAGVPHDTPARDVPHHELAMAEKVIQDAKRDNHAPDLRRHGPTLAEKVIQDATRGDPAPDSARWPLTMAEKAVLDASHDQFPAETDSKPPGTGYGRGPGHCSRAQHHQHHGHHHHHGHCHHGHCPDHHGRHGHRHHKHPHKHHHGHHRHGPCVPPHRCVSLTASSHADHAPYIHDAEQGPWPDHASYMHDAERGPWLTIPSPPATRTSPVALGTLRIPSFRPVLHEDETVIDLVQDNVVSLLDPVAIQRYLQPFIALGTRAPPVQIKVRGAPVVTVWGWLHKRTQVESLLLVDVAAVMARAIKVTVPETKLEPHRVVVAAGKEGKPVTEYRLHARAEFMNPWPVSASVPVAARVPVRRVVPGGQELSPVLVEVVVPSTGVLKVRDAESGRPTNVDVELRVPAANLPAVFELGKEYYAGRAVTVQVGPDVRVDPKEAGLDGVLGESGLVLTLVKPGTDADGVATWAHAMVETVLRAVAV</sequence>
<name>A0A0L0S040_ALLM3</name>
<dbReference type="VEuPathDB" id="FungiDB:AMAG_01608"/>
<reference evidence="3" key="2">
    <citation type="submission" date="2009-11" db="EMBL/GenBank/DDBJ databases">
        <title>The Genome Sequence of Allomyces macrogynus strain ATCC 38327.</title>
        <authorList>
            <consortium name="The Broad Institute Genome Sequencing Platform"/>
            <person name="Russ C."/>
            <person name="Cuomo C."/>
            <person name="Shea T."/>
            <person name="Young S.K."/>
            <person name="Zeng Q."/>
            <person name="Koehrsen M."/>
            <person name="Haas B."/>
            <person name="Borodovsky M."/>
            <person name="Guigo R."/>
            <person name="Alvarado L."/>
            <person name="Berlin A."/>
            <person name="Borenstein D."/>
            <person name="Chen Z."/>
            <person name="Engels R."/>
            <person name="Freedman E."/>
            <person name="Gellesch M."/>
            <person name="Goldberg J."/>
            <person name="Griggs A."/>
            <person name="Gujja S."/>
            <person name="Heiman D."/>
            <person name="Hepburn T."/>
            <person name="Howarth C."/>
            <person name="Jen D."/>
            <person name="Larson L."/>
            <person name="Lewis B."/>
            <person name="Mehta T."/>
            <person name="Park D."/>
            <person name="Pearson M."/>
            <person name="Roberts A."/>
            <person name="Saif S."/>
            <person name="Shenoy N."/>
            <person name="Sisk P."/>
            <person name="Stolte C."/>
            <person name="Sykes S."/>
            <person name="Walk T."/>
            <person name="White J."/>
            <person name="Yandava C."/>
            <person name="Burger G."/>
            <person name="Gray M.W."/>
            <person name="Holland P.W.H."/>
            <person name="King N."/>
            <person name="Lang F.B.F."/>
            <person name="Roger A.J."/>
            <person name="Ruiz-Trillo I."/>
            <person name="Lander E."/>
            <person name="Nusbaum C."/>
        </authorList>
    </citation>
    <scope>NUCLEOTIDE SEQUENCE [LARGE SCALE GENOMIC DNA]</scope>
    <source>
        <strain evidence="3">ATCC 38327</strain>
    </source>
</reference>
<evidence type="ECO:0000256" key="1">
    <source>
        <dbReference type="SAM" id="MobiDB-lite"/>
    </source>
</evidence>
<dbReference type="AlphaFoldDB" id="A0A0L0S040"/>
<organism evidence="2 3">
    <name type="scientific">Allomyces macrogynus (strain ATCC 38327)</name>
    <name type="common">Allomyces javanicus var. macrogynus</name>
    <dbReference type="NCBI Taxonomy" id="578462"/>
    <lineage>
        <taxon>Eukaryota</taxon>
        <taxon>Fungi</taxon>
        <taxon>Fungi incertae sedis</taxon>
        <taxon>Blastocladiomycota</taxon>
        <taxon>Blastocladiomycetes</taxon>
        <taxon>Blastocladiales</taxon>
        <taxon>Blastocladiaceae</taxon>
        <taxon>Allomyces</taxon>
    </lineage>
</organism>
<keyword evidence="3" id="KW-1185">Reference proteome</keyword>
<dbReference type="Proteomes" id="UP000054350">
    <property type="component" value="Unassembled WGS sequence"/>
</dbReference>
<feature type="region of interest" description="Disordered" evidence="1">
    <location>
        <begin position="1"/>
        <end position="55"/>
    </location>
</feature>